<reference evidence="3" key="2">
    <citation type="submission" date="2015-01" db="EMBL/GenBank/DDBJ databases">
        <title>Evolutionary Origins and Diversification of the Mycorrhizal Mutualists.</title>
        <authorList>
            <consortium name="DOE Joint Genome Institute"/>
            <consortium name="Mycorrhizal Genomics Consortium"/>
            <person name="Kohler A."/>
            <person name="Kuo A."/>
            <person name="Nagy L.G."/>
            <person name="Floudas D."/>
            <person name="Copeland A."/>
            <person name="Barry K.W."/>
            <person name="Cichocki N."/>
            <person name="Veneault-Fourrey C."/>
            <person name="LaButti K."/>
            <person name="Lindquist E.A."/>
            <person name="Lipzen A."/>
            <person name="Lundell T."/>
            <person name="Morin E."/>
            <person name="Murat C."/>
            <person name="Riley R."/>
            <person name="Ohm R."/>
            <person name="Sun H."/>
            <person name="Tunlid A."/>
            <person name="Henrissat B."/>
            <person name="Grigoriev I.V."/>
            <person name="Hibbett D.S."/>
            <person name="Martin F."/>
        </authorList>
    </citation>
    <scope>NUCLEOTIDE SEQUENCE [LARGE SCALE GENOMIC DNA]</scope>
    <source>
        <strain evidence="3">Zn</strain>
    </source>
</reference>
<dbReference type="OrthoDB" id="10607465at2759"/>
<dbReference type="Proteomes" id="UP000054321">
    <property type="component" value="Unassembled WGS sequence"/>
</dbReference>
<feature type="region of interest" description="Disordered" evidence="1">
    <location>
        <begin position="153"/>
        <end position="174"/>
    </location>
</feature>
<gene>
    <name evidence="2" type="ORF">OIDMADRAFT_61199</name>
</gene>
<proteinExistence type="predicted"/>
<accession>A0A0C3GU65</accession>
<organism evidence="2 3">
    <name type="scientific">Oidiodendron maius (strain Zn)</name>
    <dbReference type="NCBI Taxonomy" id="913774"/>
    <lineage>
        <taxon>Eukaryota</taxon>
        <taxon>Fungi</taxon>
        <taxon>Dikarya</taxon>
        <taxon>Ascomycota</taxon>
        <taxon>Pezizomycotina</taxon>
        <taxon>Leotiomycetes</taxon>
        <taxon>Leotiomycetes incertae sedis</taxon>
        <taxon>Myxotrichaceae</taxon>
        <taxon>Oidiodendron</taxon>
    </lineage>
</organism>
<name>A0A0C3GU65_OIDMZ</name>
<dbReference type="InParanoid" id="A0A0C3GU65"/>
<protein>
    <submittedName>
        <fullName evidence="2">Uncharacterized protein</fullName>
    </submittedName>
</protein>
<evidence type="ECO:0000313" key="2">
    <source>
        <dbReference type="EMBL" id="KIM93931.1"/>
    </source>
</evidence>
<sequence length="174" mass="19744">MAPRKRARRDPNTATKVLLLIERNSDPISPLPDSCNSAETGIYEDTSQGRQDLQQCETRETKRKLRPGKRDLKLGVGSILGSADPLKFYNMFEEMNHIVYKKELEHEREKKAALGCAYILNIFFLLSDTDSDSVSPLHNNSVASNDTYCIPFSDTDSSKSEPMLEDPRERLEYA</sequence>
<feature type="compositionally biased region" description="Basic and acidic residues" evidence="1">
    <location>
        <begin position="165"/>
        <end position="174"/>
    </location>
</feature>
<dbReference type="AlphaFoldDB" id="A0A0C3GU65"/>
<reference evidence="2 3" key="1">
    <citation type="submission" date="2014-04" db="EMBL/GenBank/DDBJ databases">
        <authorList>
            <consortium name="DOE Joint Genome Institute"/>
            <person name="Kuo A."/>
            <person name="Martino E."/>
            <person name="Perotto S."/>
            <person name="Kohler A."/>
            <person name="Nagy L.G."/>
            <person name="Floudas D."/>
            <person name="Copeland A."/>
            <person name="Barry K.W."/>
            <person name="Cichocki N."/>
            <person name="Veneault-Fourrey C."/>
            <person name="LaButti K."/>
            <person name="Lindquist E.A."/>
            <person name="Lipzen A."/>
            <person name="Lundell T."/>
            <person name="Morin E."/>
            <person name="Murat C."/>
            <person name="Sun H."/>
            <person name="Tunlid A."/>
            <person name="Henrissat B."/>
            <person name="Grigoriev I.V."/>
            <person name="Hibbett D.S."/>
            <person name="Martin F."/>
            <person name="Nordberg H.P."/>
            <person name="Cantor M.N."/>
            <person name="Hua S.X."/>
        </authorList>
    </citation>
    <scope>NUCLEOTIDE SEQUENCE [LARGE SCALE GENOMIC DNA]</scope>
    <source>
        <strain evidence="2 3">Zn</strain>
    </source>
</reference>
<evidence type="ECO:0000256" key="1">
    <source>
        <dbReference type="SAM" id="MobiDB-lite"/>
    </source>
</evidence>
<evidence type="ECO:0000313" key="3">
    <source>
        <dbReference type="Proteomes" id="UP000054321"/>
    </source>
</evidence>
<dbReference type="EMBL" id="KN832892">
    <property type="protein sequence ID" value="KIM93931.1"/>
    <property type="molecule type" value="Genomic_DNA"/>
</dbReference>
<keyword evidence="3" id="KW-1185">Reference proteome</keyword>
<dbReference type="HOGENOM" id="CLU_1540512_0_0_1"/>